<reference evidence="3 4" key="1">
    <citation type="submission" date="2016-01" db="EMBL/GenBank/DDBJ databases">
        <title>Complete genome and mega plasmid sequence of Sphingomonas panacis DCY99 elicits systemic resistance in rice to Xanthomonas oryzae.</title>
        <authorList>
            <person name="Kim Y.J."/>
            <person name="Yang D.C."/>
            <person name="Sing P."/>
        </authorList>
    </citation>
    <scope>NUCLEOTIDE SEQUENCE [LARGE SCALE GENOMIC DNA]</scope>
    <source>
        <strain evidence="3 4">DCY99</strain>
    </source>
</reference>
<dbReference type="KEGG" id="span:AWL63_18355"/>
<dbReference type="GO" id="GO:0003677">
    <property type="term" value="F:DNA binding"/>
    <property type="evidence" value="ECO:0007669"/>
    <property type="project" value="InterPro"/>
</dbReference>
<evidence type="ECO:0008006" key="5">
    <source>
        <dbReference type="Google" id="ProtNLM"/>
    </source>
</evidence>
<feature type="region of interest" description="Disordered" evidence="2">
    <location>
        <begin position="184"/>
        <end position="272"/>
    </location>
</feature>
<dbReference type="InterPro" id="IPR041920">
    <property type="entry name" value="ROS/MUCR_sf"/>
</dbReference>
<keyword evidence="4" id="KW-1185">Reference proteome</keyword>
<proteinExistence type="inferred from homology"/>
<evidence type="ECO:0000256" key="2">
    <source>
        <dbReference type="SAM" id="MobiDB-lite"/>
    </source>
</evidence>
<evidence type="ECO:0000313" key="4">
    <source>
        <dbReference type="Proteomes" id="UP000094256"/>
    </source>
</evidence>
<evidence type="ECO:0000256" key="1">
    <source>
        <dbReference type="ARBA" id="ARBA00007031"/>
    </source>
</evidence>
<name>A0A1B3ZDW9_9SPHN</name>
<organism evidence="3 4">
    <name type="scientific">Sphingomonas panacis</name>
    <dbReference type="NCBI Taxonomy" id="1560345"/>
    <lineage>
        <taxon>Bacteria</taxon>
        <taxon>Pseudomonadati</taxon>
        <taxon>Pseudomonadota</taxon>
        <taxon>Alphaproteobacteria</taxon>
        <taxon>Sphingomonadales</taxon>
        <taxon>Sphingomonadaceae</taxon>
        <taxon>Sphingomonas</taxon>
    </lineage>
</organism>
<dbReference type="Pfam" id="PF05443">
    <property type="entry name" value="ROS_MUCR"/>
    <property type="match status" value="1"/>
</dbReference>
<dbReference type="GO" id="GO:0006355">
    <property type="term" value="P:regulation of DNA-templated transcription"/>
    <property type="evidence" value="ECO:0007669"/>
    <property type="project" value="InterPro"/>
</dbReference>
<sequence>MELSMSEAEKPDLTNLTVQLLSAYVSNNTVASNELAELIRSTRVALESEIAPAPTAELQYVPAVTVRKSLGSRDHIISLIDGKLYKSLKRHLSSHGLTPAEYRARYNLPSDYPMVAPGYSQQRREVAQRLGLGNRKSVASAPVAAAEPAAETAPPAEAPATIDAPLAAEATPAAIVAPVKASRAHKAKSEPVVGSAVETEQAALEGAPEAAAKPRKPRPGKLATVKAKLDRQGEPTAPKQTRARRAKSNAAPAPEKVGGRKTAKATPAEPVE</sequence>
<accession>A0A1B3ZDW9</accession>
<comment type="similarity">
    <text evidence="1">Belongs to the ros/MucR family.</text>
</comment>
<dbReference type="EMBL" id="CP014168">
    <property type="protein sequence ID" value="AOH85606.1"/>
    <property type="molecule type" value="Genomic_DNA"/>
</dbReference>
<gene>
    <name evidence="3" type="ORF">AWL63_18355</name>
</gene>
<protein>
    <recommendedName>
        <fullName evidence="5">MucR family transcriptional regulator</fullName>
    </recommendedName>
</protein>
<feature type="compositionally biased region" description="Low complexity" evidence="2">
    <location>
        <begin position="200"/>
        <end position="211"/>
    </location>
</feature>
<dbReference type="Proteomes" id="UP000094256">
    <property type="component" value="Chromosome"/>
</dbReference>
<evidence type="ECO:0000313" key="3">
    <source>
        <dbReference type="EMBL" id="AOH85606.1"/>
    </source>
</evidence>
<dbReference type="STRING" id="1560345.AWL63_18355"/>
<dbReference type="GO" id="GO:0008270">
    <property type="term" value="F:zinc ion binding"/>
    <property type="evidence" value="ECO:0007669"/>
    <property type="project" value="InterPro"/>
</dbReference>
<dbReference type="InterPro" id="IPR008807">
    <property type="entry name" value="ROS_MUCR"/>
</dbReference>
<dbReference type="AlphaFoldDB" id="A0A1B3ZDW9"/>
<dbReference type="Gene3D" id="1.10.10.1550">
    <property type="entry name" value="ROS/MUCR transcriptional regulator protein"/>
    <property type="match status" value="1"/>
</dbReference>